<comment type="caution">
    <text evidence="1">The sequence shown here is derived from an EMBL/GenBank/DDBJ whole genome shotgun (WGS) entry which is preliminary data.</text>
</comment>
<reference evidence="1 2" key="1">
    <citation type="submission" date="2019-08" db="EMBL/GenBank/DDBJ databases">
        <title>Selenomonas sp. mPRGC5 and Selenomonas sp. mPRGC8 isolated from ruminal fluid of dairy goat (Capra hircus).</title>
        <authorList>
            <person name="Poothong S."/>
            <person name="Nuengjamnong C."/>
            <person name="Tanasupawat S."/>
        </authorList>
    </citation>
    <scope>NUCLEOTIDE SEQUENCE [LARGE SCALE GENOMIC DNA]</scope>
    <source>
        <strain evidence="2">mPRGC5</strain>
    </source>
</reference>
<name>A0A5D6W119_9FIRM</name>
<protein>
    <submittedName>
        <fullName evidence="1">Uncharacterized protein</fullName>
    </submittedName>
</protein>
<dbReference type="Proteomes" id="UP000323646">
    <property type="component" value="Unassembled WGS sequence"/>
</dbReference>
<proteinExistence type="predicted"/>
<dbReference type="AlphaFoldDB" id="A0A5D6W119"/>
<evidence type="ECO:0000313" key="1">
    <source>
        <dbReference type="EMBL" id="TYZ20485.1"/>
    </source>
</evidence>
<dbReference type="EMBL" id="VTOY01000014">
    <property type="protein sequence ID" value="TYZ20485.1"/>
    <property type="molecule type" value="Genomic_DNA"/>
</dbReference>
<evidence type="ECO:0000313" key="2">
    <source>
        <dbReference type="Proteomes" id="UP000323646"/>
    </source>
</evidence>
<organism evidence="1 2">
    <name type="scientific">Selenomonas ruminis</name>
    <dbReference type="NCBI Taxonomy" id="2593411"/>
    <lineage>
        <taxon>Bacteria</taxon>
        <taxon>Bacillati</taxon>
        <taxon>Bacillota</taxon>
        <taxon>Negativicutes</taxon>
        <taxon>Selenomonadales</taxon>
        <taxon>Selenomonadaceae</taxon>
        <taxon>Selenomonas</taxon>
    </lineage>
</organism>
<dbReference type="OrthoDB" id="1665823at2"/>
<dbReference type="RefSeq" id="WP_149172161.1">
    <property type="nucleotide sequence ID" value="NZ_VTOY01000014.1"/>
</dbReference>
<accession>A0A5D6W119</accession>
<gene>
    <name evidence="1" type="ORF">FZ040_11745</name>
</gene>
<keyword evidence="2" id="KW-1185">Reference proteome</keyword>
<sequence length="67" mass="8045">MKQGRFDERLDEIMVRAAMRLQERMRLAYFRGNLTGYLERIGLAGEIDPERQSSWRQRFGRRAARDI</sequence>